<reference evidence="5" key="1">
    <citation type="journal article" date="2019" name="Int. J. Syst. Evol. Microbiol.">
        <title>The Global Catalogue of Microorganisms (GCM) 10K type strain sequencing project: providing services to taxonomists for standard genome sequencing and annotation.</title>
        <authorList>
            <consortium name="The Broad Institute Genomics Platform"/>
            <consortium name="The Broad Institute Genome Sequencing Center for Infectious Disease"/>
            <person name="Wu L."/>
            <person name="Ma J."/>
        </authorList>
    </citation>
    <scope>NUCLEOTIDE SEQUENCE [LARGE SCALE GENOMIC DNA]</scope>
    <source>
        <strain evidence="5">JCM 32105</strain>
    </source>
</reference>
<feature type="chain" id="PRO_5046375729" description="T9SS type A sorting domain-containing protein" evidence="1">
    <location>
        <begin position="20"/>
        <end position="474"/>
    </location>
</feature>
<organism evidence="4 5">
    <name type="scientific">Nemorincola caseinilytica</name>
    <dbReference type="NCBI Taxonomy" id="2054315"/>
    <lineage>
        <taxon>Bacteria</taxon>
        <taxon>Pseudomonadati</taxon>
        <taxon>Bacteroidota</taxon>
        <taxon>Chitinophagia</taxon>
        <taxon>Chitinophagales</taxon>
        <taxon>Chitinophagaceae</taxon>
        <taxon>Nemorincola</taxon>
    </lineage>
</organism>
<dbReference type="InterPro" id="IPR011041">
    <property type="entry name" value="Quinoprot_gluc/sorb_DH_b-prop"/>
</dbReference>
<dbReference type="NCBIfam" id="TIGR04183">
    <property type="entry name" value="Por_Secre_tail"/>
    <property type="match status" value="1"/>
</dbReference>
<dbReference type="SUPFAM" id="SSF50952">
    <property type="entry name" value="Soluble quinoprotein glucose dehydrogenase"/>
    <property type="match status" value="1"/>
</dbReference>
<protein>
    <recommendedName>
        <fullName evidence="6">T9SS type A sorting domain-containing protein</fullName>
    </recommendedName>
</protein>
<gene>
    <name evidence="4" type="ORF">GCM10023093_28780</name>
</gene>
<evidence type="ECO:0008006" key="6">
    <source>
        <dbReference type="Google" id="ProtNLM"/>
    </source>
</evidence>
<evidence type="ECO:0000256" key="1">
    <source>
        <dbReference type="SAM" id="SignalP"/>
    </source>
</evidence>
<feature type="domain" description="Secretion system C-terminal sorting" evidence="3">
    <location>
        <begin position="400"/>
        <end position="472"/>
    </location>
</feature>
<feature type="signal peptide" evidence="1">
    <location>
        <begin position="1"/>
        <end position="19"/>
    </location>
</feature>
<dbReference type="Gene3D" id="2.120.10.30">
    <property type="entry name" value="TolB, C-terminal domain"/>
    <property type="match status" value="1"/>
</dbReference>
<dbReference type="EMBL" id="BAABFA010000023">
    <property type="protein sequence ID" value="GAA4469381.1"/>
    <property type="molecule type" value="Genomic_DNA"/>
</dbReference>
<evidence type="ECO:0000313" key="5">
    <source>
        <dbReference type="Proteomes" id="UP001500067"/>
    </source>
</evidence>
<name>A0ABP8NQZ0_9BACT</name>
<evidence type="ECO:0000259" key="3">
    <source>
        <dbReference type="Pfam" id="PF18962"/>
    </source>
</evidence>
<comment type="caution">
    <text evidence="4">The sequence shown here is derived from an EMBL/GenBank/DDBJ whole genome shotgun (WGS) entry which is preliminary data.</text>
</comment>
<dbReference type="InterPro" id="IPR012938">
    <property type="entry name" value="Glc/Sorbosone_DH"/>
</dbReference>
<dbReference type="RefSeq" id="WP_345084667.1">
    <property type="nucleotide sequence ID" value="NZ_BAABFA010000023.1"/>
</dbReference>
<dbReference type="InterPro" id="IPR026444">
    <property type="entry name" value="Secre_tail"/>
</dbReference>
<dbReference type="InterPro" id="IPR011042">
    <property type="entry name" value="6-blade_b-propeller_TolB-like"/>
</dbReference>
<keyword evidence="1" id="KW-0732">Signal</keyword>
<evidence type="ECO:0000313" key="4">
    <source>
        <dbReference type="EMBL" id="GAA4469381.1"/>
    </source>
</evidence>
<dbReference type="Pfam" id="PF18962">
    <property type="entry name" value="Por_Secre_tail"/>
    <property type="match status" value="1"/>
</dbReference>
<keyword evidence="5" id="KW-1185">Reference proteome</keyword>
<dbReference type="Proteomes" id="UP001500067">
    <property type="component" value="Unassembled WGS sequence"/>
</dbReference>
<dbReference type="PANTHER" id="PTHR19328:SF13">
    <property type="entry name" value="HIPL1 PROTEIN"/>
    <property type="match status" value="1"/>
</dbReference>
<sequence>MKNILLCICLLIACLPARSQTLALDSTTLDITIAVDSTKLIAPFDIEWGFDNKLWITDAKTIKRWDPATGNIKTMYRMNRGYGLGLAVPKTMPLSGPAYVYAVFDTSYYYANSAQLKLYRLEYNVAADTLLHPMALVTVPHFGEHSGGKVAIGTDGKVLLTTPEYEFVNDTLNAMRGRVLRMNADGSAAAGNMRPDRTYSIGHRNSQGIVVLPDGKILATEHSGPSEYDEVNLITPGGHYGWPALEGMDHCTGLGPDSCASATYAASHKKPIYMGMMTPAGLDYYDHPAIPEWRNCLLVGTLYAPDTCLAVLKMNLTHDTVYSRRNYLKKNTGGINDLKRTRDICVAKDGSIYCIVRDRLLNIIGDSLINQGCSIVKLKNNAYVPPPVSLGNVEGEGTLVYPVPADGHIDMSIADERLLGESYRVTDIYGRQMVAGKINERQMRMETNAWPAGNYALIINTANGSIMRKLVVVH</sequence>
<dbReference type="Pfam" id="PF07995">
    <property type="entry name" value="GSDH"/>
    <property type="match status" value="1"/>
</dbReference>
<proteinExistence type="predicted"/>
<dbReference type="PANTHER" id="PTHR19328">
    <property type="entry name" value="HEDGEHOG-INTERACTING PROTEIN"/>
    <property type="match status" value="1"/>
</dbReference>
<feature type="domain" description="Glucose/Sorbosone dehydrogenase" evidence="2">
    <location>
        <begin position="98"/>
        <end position="357"/>
    </location>
</feature>
<accession>A0ABP8NQZ0</accession>
<evidence type="ECO:0000259" key="2">
    <source>
        <dbReference type="Pfam" id="PF07995"/>
    </source>
</evidence>